<dbReference type="Proteomes" id="UP000186817">
    <property type="component" value="Unassembled WGS sequence"/>
</dbReference>
<accession>A0A1Q9DEJ0</accession>
<comment type="caution">
    <text evidence="1">The sequence shown here is derived from an EMBL/GenBank/DDBJ whole genome shotgun (WGS) entry which is preliminary data.</text>
</comment>
<name>A0A1Q9DEJ0_SYMMI</name>
<dbReference type="EMBL" id="LSRX01000576">
    <property type="protein sequence ID" value="OLP93562.1"/>
    <property type="molecule type" value="Genomic_DNA"/>
</dbReference>
<gene>
    <name evidence="1" type="ORF">AK812_SmicGene24511</name>
</gene>
<proteinExistence type="predicted"/>
<dbReference type="OrthoDB" id="445350at2759"/>
<keyword evidence="2" id="KW-1185">Reference proteome</keyword>
<sequence>MDVEHTCRLGGMNATHYCSEGDDDHSHSRCDRSAFDMCRAAVDELTELVNRSRLISHLHKPNTTHNTSGTEHHMHNMTGPMMNMTVLHNMSIDELGEICLVRHPGLQMRGGSDAPQEMPNAPKGTPELPCKEHMHCEHRALDACREVGHKMEEELHFLESGALLWGPGAVQGECDKMAKFHCDMARLNMTMGLGLFSDDVPLAARIYRARLSAKVMRGGSGIDKFYVRNYGHALLLHEGRRRPPWAGSASVMTEEMCQAVTGYYSCLERTQCCEQFGWPPMEAGEMEDAVKVCENFGFHVPHCEQVSHCPCESGKLGNKICVVTTTATVQAQALVAMAAGTDVCCLLSEDRPEAAVETWPRAFPQGPSEPGHFERLIPTSPSQRADMIVHDASIQDTAIGGAEYSVFSPVLRPARTPRTPPCWTCPGNLFPIKALLYDSNFLTGKEVVCVTVPQAARRHSGRRIQLLLRTQPDCAHYAKSFGAFAFTTEMNGPHCAPGDMQCSIYTDDVVIFNASIGECGRFALANKSCTQYTEQGTFYIKYSLLPMILPAIAGNLEDLGEEERAFWGGSVGSGSWSRVYSELARVVAADSLDMTDPRLFVSIFQVGYDSSSADQVNGQEVRRQCCLDQNRDICGPFGQKLAVEVGPDGSVDVTSPFASLIAVGLATKAGERGGKPFLELVMQLALCLAQANAGAMSRLDVVPSFGPFTSDSGTDDHGQCNEEKADACVPPELENLSPDVGLLDRGSLQEGRRWDQFRASAGCAACLSKVCSDPSPQLKGRGRARPVGYW</sequence>
<organism evidence="1 2">
    <name type="scientific">Symbiodinium microadriaticum</name>
    <name type="common">Dinoflagellate</name>
    <name type="synonym">Zooxanthella microadriatica</name>
    <dbReference type="NCBI Taxonomy" id="2951"/>
    <lineage>
        <taxon>Eukaryota</taxon>
        <taxon>Sar</taxon>
        <taxon>Alveolata</taxon>
        <taxon>Dinophyceae</taxon>
        <taxon>Suessiales</taxon>
        <taxon>Symbiodiniaceae</taxon>
        <taxon>Symbiodinium</taxon>
    </lineage>
</organism>
<evidence type="ECO:0000313" key="1">
    <source>
        <dbReference type="EMBL" id="OLP93562.1"/>
    </source>
</evidence>
<protein>
    <submittedName>
        <fullName evidence="1">Uncharacterized protein</fullName>
    </submittedName>
</protein>
<reference evidence="1 2" key="1">
    <citation type="submission" date="2016-02" db="EMBL/GenBank/DDBJ databases">
        <title>Genome analysis of coral dinoflagellate symbionts highlights evolutionary adaptations to a symbiotic lifestyle.</title>
        <authorList>
            <person name="Aranda M."/>
            <person name="Li Y."/>
            <person name="Liew Y.J."/>
            <person name="Baumgarten S."/>
            <person name="Simakov O."/>
            <person name="Wilson M."/>
            <person name="Piel J."/>
            <person name="Ashoor H."/>
            <person name="Bougouffa S."/>
            <person name="Bajic V.B."/>
            <person name="Ryu T."/>
            <person name="Ravasi T."/>
            <person name="Bayer T."/>
            <person name="Micklem G."/>
            <person name="Kim H."/>
            <person name="Bhak J."/>
            <person name="Lajeunesse T.C."/>
            <person name="Voolstra C.R."/>
        </authorList>
    </citation>
    <scope>NUCLEOTIDE SEQUENCE [LARGE SCALE GENOMIC DNA]</scope>
    <source>
        <strain evidence="1 2">CCMP2467</strain>
    </source>
</reference>
<dbReference type="AlphaFoldDB" id="A0A1Q9DEJ0"/>
<evidence type="ECO:0000313" key="2">
    <source>
        <dbReference type="Proteomes" id="UP000186817"/>
    </source>
</evidence>